<feature type="compositionally biased region" description="Basic residues" evidence="1">
    <location>
        <begin position="1"/>
        <end position="10"/>
    </location>
</feature>
<evidence type="ECO:0000313" key="2">
    <source>
        <dbReference type="EMBL" id="PQP91547.1"/>
    </source>
</evidence>
<reference evidence="2 3" key="1">
    <citation type="submission" date="2018-02" db="EMBL/GenBank/DDBJ databases">
        <title>Draft genome of wild Prunus yedoensis var. nudiflora.</title>
        <authorList>
            <person name="Baek S."/>
            <person name="Kim J.-H."/>
            <person name="Choi K."/>
            <person name="Kim G.-B."/>
            <person name="Cho A."/>
            <person name="Jang H."/>
            <person name="Shin C.-H."/>
            <person name="Yu H.-J."/>
            <person name="Mun J.-H."/>
        </authorList>
    </citation>
    <scope>NUCLEOTIDE SEQUENCE [LARGE SCALE GENOMIC DNA]</scope>
    <source>
        <strain evidence="3">cv. Jeju island</strain>
        <tissue evidence="2">Leaf</tissue>
    </source>
</reference>
<dbReference type="Proteomes" id="UP000250321">
    <property type="component" value="Unassembled WGS sequence"/>
</dbReference>
<gene>
    <name evidence="2" type="ORF">Pyn_07604</name>
</gene>
<feature type="compositionally biased region" description="Acidic residues" evidence="1">
    <location>
        <begin position="52"/>
        <end position="63"/>
    </location>
</feature>
<dbReference type="OrthoDB" id="10452741at2759"/>
<name>A0A314XL95_PRUYE</name>
<comment type="caution">
    <text evidence="2">The sequence shown here is derived from an EMBL/GenBank/DDBJ whole genome shotgun (WGS) entry which is preliminary data.</text>
</comment>
<evidence type="ECO:0000313" key="3">
    <source>
        <dbReference type="Proteomes" id="UP000250321"/>
    </source>
</evidence>
<dbReference type="EMBL" id="PJQY01002690">
    <property type="protein sequence ID" value="PQP91547.1"/>
    <property type="molecule type" value="Genomic_DNA"/>
</dbReference>
<feature type="compositionally biased region" description="Basic residues" evidence="1">
    <location>
        <begin position="22"/>
        <end position="35"/>
    </location>
</feature>
<feature type="region of interest" description="Disordered" evidence="1">
    <location>
        <begin position="1"/>
        <end position="74"/>
    </location>
</feature>
<proteinExistence type="predicted"/>
<keyword evidence="3" id="KW-1185">Reference proteome</keyword>
<evidence type="ECO:0000256" key="1">
    <source>
        <dbReference type="SAM" id="MobiDB-lite"/>
    </source>
</evidence>
<dbReference type="AlphaFoldDB" id="A0A314XL95"/>
<protein>
    <submittedName>
        <fullName evidence="2">Uncharacterized protein</fullName>
    </submittedName>
</protein>
<sequence>MGTTPKRKRSGAALVSPDVAPKRRSMRILHARFTRARTSDSETSGDGAVVTIDDDSDGDDATEIEASVPEQESVDDMDDIREDFGEGDHHGHAEDTFVHSSSYSEEQGGSDVFTDSSVHRTNIESIVDVTDDQNLTAAVADSVQSTQEVGHAAHGMEIVPVVPSSSSTFDSLVEAALAESSPTIAPANSPDAVPVFQAASPLSPIIQHLLRRNLETDLSPTLPAAFRSKTFTFHGTLPAPSHIQPLLRIPGSSSPAPLPLVPFDNAATDGEPLAKDTVTEIIPAGHSSNTSWLEWERSFIAFRAFFDSGVQVLRSADELLPLCHRFNGYAMFRGALVYPETVAALEKFMEKYGDFMDSTSITASFSRCAAFRPLA</sequence>
<organism evidence="2 3">
    <name type="scientific">Prunus yedoensis var. nudiflora</name>
    <dbReference type="NCBI Taxonomy" id="2094558"/>
    <lineage>
        <taxon>Eukaryota</taxon>
        <taxon>Viridiplantae</taxon>
        <taxon>Streptophyta</taxon>
        <taxon>Embryophyta</taxon>
        <taxon>Tracheophyta</taxon>
        <taxon>Spermatophyta</taxon>
        <taxon>Magnoliopsida</taxon>
        <taxon>eudicotyledons</taxon>
        <taxon>Gunneridae</taxon>
        <taxon>Pentapetalae</taxon>
        <taxon>rosids</taxon>
        <taxon>fabids</taxon>
        <taxon>Rosales</taxon>
        <taxon>Rosaceae</taxon>
        <taxon>Amygdaloideae</taxon>
        <taxon>Amygdaleae</taxon>
        <taxon>Prunus</taxon>
    </lineage>
</organism>
<accession>A0A314XL95</accession>